<dbReference type="SUPFAM" id="SSF56235">
    <property type="entry name" value="N-terminal nucleophile aminohydrolases (Ntn hydrolases)"/>
    <property type="match status" value="1"/>
</dbReference>
<dbReference type="Proteomes" id="UP000190890">
    <property type="component" value="Unassembled WGS sequence"/>
</dbReference>
<feature type="binding site" evidence="10">
    <location>
        <begin position="377"/>
        <end position="378"/>
    </location>
    <ligand>
        <name>ATP</name>
        <dbReference type="ChEBI" id="CHEBI:30616"/>
    </ligand>
</feature>
<dbReference type="CDD" id="cd01991">
    <property type="entry name" value="Asn_synthase_B_C"/>
    <property type="match status" value="1"/>
</dbReference>
<dbReference type="Gene3D" id="3.40.50.620">
    <property type="entry name" value="HUPs"/>
    <property type="match status" value="1"/>
</dbReference>
<evidence type="ECO:0000256" key="4">
    <source>
        <dbReference type="ARBA" id="ARBA00022741"/>
    </source>
</evidence>
<dbReference type="PANTHER" id="PTHR43284:SF1">
    <property type="entry name" value="ASPARAGINE SYNTHETASE"/>
    <property type="match status" value="1"/>
</dbReference>
<dbReference type="RefSeq" id="WP_077848965.1">
    <property type="nucleotide sequence ID" value="NZ_LZZM01000201.1"/>
</dbReference>
<comment type="caution">
    <text evidence="13">The sequence shown here is derived from an EMBL/GenBank/DDBJ whole genome shotgun (WGS) entry which is preliminary data.</text>
</comment>
<evidence type="ECO:0000256" key="2">
    <source>
        <dbReference type="ARBA" id="ARBA00005752"/>
    </source>
</evidence>
<evidence type="ECO:0000256" key="11">
    <source>
        <dbReference type="PIRSR" id="PIRSR001589-3"/>
    </source>
</evidence>
<accession>A0A1S8T982</accession>
<feature type="site" description="Important for beta-aspartyl-AMP intermediate formation" evidence="11">
    <location>
        <position position="379"/>
    </location>
</feature>
<sequence>MCGITGLVNFKDNIVQDKNILERMVKTLEKRGPDAKGYYISSNVLLGHRRLIVVDPKGGIQPMTKIFEGKKYTLVYNGELYNTEDLRKELIQEGFTFDSYSDTEVLLTSYICFGKECINKLIGIFAFGIFDEDKKEVFLARDQMGVKPLFYTMKDNTLVFGSEIKTILANPKIKREINRDGLTELLGLGPAITPGSAIFKNIKEIAPANCLLISSDNTIKTWEYWSLEAKEFKETEDEAIVHTKELLIDAINRQLVGDVPVCTFLSGGLDSSAISAIAAKSFKDKGKKLTTYSIEYEDNDKYFKSSLFQPTSDEYFADVMAKFIDSNHRKVVLNHSNLALALNDAVIARDLPGMADIDSSLLLFCKEIRKDFVVGLSGECADEIFGGYPWFTRDEMFYLDTFPWARFVNNRKVIVNDNLKNMKIEELVRFQYEKSLSKVPHLDNETKRDYRMKEISYLNLKWFMVNLLNRKDRASMYNSLEVRVPFADIRLVEYAFNLPAEIKLYKGREKGLLRAALEGILPKEIIYRKKSPYPKTHNPVYTDIVCNMMTKILNDKSSPIHEIIDDNAIREIIETKGESYKTPWYGQLMTGPQLIAYLIQINIWLKQYNINILF</sequence>
<dbReference type="Pfam" id="PF13537">
    <property type="entry name" value="GATase_7"/>
    <property type="match status" value="1"/>
</dbReference>
<dbReference type="SUPFAM" id="SSF52402">
    <property type="entry name" value="Adenine nucleotide alpha hydrolases-like"/>
    <property type="match status" value="1"/>
</dbReference>
<evidence type="ECO:0000256" key="1">
    <source>
        <dbReference type="ARBA" id="ARBA00005187"/>
    </source>
</evidence>
<evidence type="ECO:0000259" key="12">
    <source>
        <dbReference type="PROSITE" id="PS51278"/>
    </source>
</evidence>
<dbReference type="PANTHER" id="PTHR43284">
    <property type="entry name" value="ASPARAGINE SYNTHETASE (GLUTAMINE-HYDROLYZING)"/>
    <property type="match status" value="1"/>
</dbReference>
<evidence type="ECO:0000256" key="3">
    <source>
        <dbReference type="ARBA" id="ARBA00012737"/>
    </source>
</evidence>
<dbReference type="AlphaFoldDB" id="A0A1S8T982"/>
<dbReference type="PIRSF" id="PIRSF001589">
    <property type="entry name" value="Asn_synthetase_glu-h"/>
    <property type="match status" value="1"/>
</dbReference>
<keyword evidence="6 9" id="KW-0061">Asparagine biosynthesis</keyword>
<dbReference type="PROSITE" id="PS51278">
    <property type="entry name" value="GATASE_TYPE_2"/>
    <property type="match status" value="1"/>
</dbReference>
<evidence type="ECO:0000256" key="8">
    <source>
        <dbReference type="ARBA" id="ARBA00048741"/>
    </source>
</evidence>
<keyword evidence="14" id="KW-1185">Reference proteome</keyword>
<dbReference type="Gene3D" id="3.60.20.10">
    <property type="entry name" value="Glutamine Phosphoribosylpyrophosphate, subunit 1, domain 1"/>
    <property type="match status" value="1"/>
</dbReference>
<dbReference type="EMBL" id="LZZM01000201">
    <property type="protein sequence ID" value="OOM74278.1"/>
    <property type="molecule type" value="Genomic_DNA"/>
</dbReference>
<dbReference type="STRING" id="29367.CLPUN_39830"/>
<dbReference type="NCBIfam" id="TIGR01536">
    <property type="entry name" value="asn_synth_AEB"/>
    <property type="match status" value="1"/>
</dbReference>
<dbReference type="InterPro" id="IPR051786">
    <property type="entry name" value="ASN_synthetase/amidase"/>
</dbReference>
<dbReference type="GO" id="GO:0005524">
    <property type="term" value="F:ATP binding"/>
    <property type="evidence" value="ECO:0007669"/>
    <property type="project" value="UniProtKB-KW"/>
</dbReference>
<gene>
    <name evidence="13" type="primary">asnO</name>
    <name evidence="13" type="ORF">CLPUN_39830</name>
</gene>
<protein>
    <recommendedName>
        <fullName evidence="3">asparagine synthase (glutamine-hydrolyzing)</fullName>
        <ecNumber evidence="3">6.3.5.4</ecNumber>
    </recommendedName>
</protein>
<evidence type="ECO:0000256" key="7">
    <source>
        <dbReference type="ARBA" id="ARBA00022962"/>
    </source>
</evidence>
<reference evidence="13 14" key="1">
    <citation type="submission" date="2016-05" db="EMBL/GenBank/DDBJ databases">
        <title>Microbial solvent formation.</title>
        <authorList>
            <person name="Poehlein A."/>
            <person name="Montoya Solano J.D."/>
            <person name="Flitsch S."/>
            <person name="Krabben P."/>
            <person name="Duerre P."/>
            <person name="Daniel R."/>
        </authorList>
    </citation>
    <scope>NUCLEOTIDE SEQUENCE [LARGE SCALE GENOMIC DNA]</scope>
    <source>
        <strain evidence="13 14">DSM 2619</strain>
    </source>
</reference>
<dbReference type="OrthoDB" id="9763290at2"/>
<dbReference type="Pfam" id="PF00733">
    <property type="entry name" value="Asn_synthase"/>
    <property type="match status" value="1"/>
</dbReference>
<evidence type="ECO:0000313" key="13">
    <source>
        <dbReference type="EMBL" id="OOM74278.1"/>
    </source>
</evidence>
<dbReference type="GO" id="GO:0006529">
    <property type="term" value="P:asparagine biosynthetic process"/>
    <property type="evidence" value="ECO:0007669"/>
    <property type="project" value="UniProtKB-KW"/>
</dbReference>
<keyword evidence="5 10" id="KW-0067">ATP-binding</keyword>
<feature type="binding site" evidence="10">
    <location>
        <position position="102"/>
    </location>
    <ligand>
        <name>L-glutamine</name>
        <dbReference type="ChEBI" id="CHEBI:58359"/>
    </ligand>
</feature>
<keyword evidence="13" id="KW-0436">Ligase</keyword>
<proteinExistence type="inferred from homology"/>
<evidence type="ECO:0000256" key="10">
    <source>
        <dbReference type="PIRSR" id="PIRSR001589-2"/>
    </source>
</evidence>
<feature type="active site" description="For GATase activity" evidence="9">
    <location>
        <position position="2"/>
    </location>
</feature>
<dbReference type="InterPro" id="IPR014729">
    <property type="entry name" value="Rossmann-like_a/b/a_fold"/>
</dbReference>
<feature type="domain" description="Glutamine amidotransferase type-2" evidence="12">
    <location>
        <begin position="2"/>
        <end position="216"/>
    </location>
</feature>
<keyword evidence="9" id="KW-0028">Amino-acid biosynthesis</keyword>
<evidence type="ECO:0000313" key="14">
    <source>
        <dbReference type="Proteomes" id="UP000190890"/>
    </source>
</evidence>
<dbReference type="EC" id="6.3.5.4" evidence="3"/>
<dbReference type="InterPro" id="IPR033738">
    <property type="entry name" value="AsnB_N"/>
</dbReference>
<comment type="similarity">
    <text evidence="2">Belongs to the asparagine synthetase family.</text>
</comment>
<comment type="pathway">
    <text evidence="1">Amino-acid biosynthesis; L-asparagine biosynthesis; L-asparagine from L-aspartate (L-Gln route): step 1/1.</text>
</comment>
<dbReference type="InterPro" id="IPR017932">
    <property type="entry name" value="GATase_2_dom"/>
</dbReference>
<keyword evidence="7 9" id="KW-0315">Glutamine amidotransferase</keyword>
<keyword evidence="4 10" id="KW-0547">Nucleotide-binding</keyword>
<dbReference type="InterPro" id="IPR001962">
    <property type="entry name" value="Asn_synthase"/>
</dbReference>
<evidence type="ECO:0000256" key="5">
    <source>
        <dbReference type="ARBA" id="ARBA00022840"/>
    </source>
</evidence>
<comment type="catalytic activity">
    <reaction evidence="8">
        <text>L-aspartate + L-glutamine + ATP + H2O = L-asparagine + L-glutamate + AMP + diphosphate + H(+)</text>
        <dbReference type="Rhea" id="RHEA:12228"/>
        <dbReference type="ChEBI" id="CHEBI:15377"/>
        <dbReference type="ChEBI" id="CHEBI:15378"/>
        <dbReference type="ChEBI" id="CHEBI:29985"/>
        <dbReference type="ChEBI" id="CHEBI:29991"/>
        <dbReference type="ChEBI" id="CHEBI:30616"/>
        <dbReference type="ChEBI" id="CHEBI:33019"/>
        <dbReference type="ChEBI" id="CHEBI:58048"/>
        <dbReference type="ChEBI" id="CHEBI:58359"/>
        <dbReference type="ChEBI" id="CHEBI:456215"/>
        <dbReference type="EC" id="6.3.5.4"/>
    </reaction>
</comment>
<feature type="binding site" evidence="10">
    <location>
        <position position="294"/>
    </location>
    <ligand>
        <name>ATP</name>
        <dbReference type="ChEBI" id="CHEBI:30616"/>
    </ligand>
</feature>
<organism evidence="13 14">
    <name type="scientific">Clostridium puniceum</name>
    <dbReference type="NCBI Taxonomy" id="29367"/>
    <lineage>
        <taxon>Bacteria</taxon>
        <taxon>Bacillati</taxon>
        <taxon>Bacillota</taxon>
        <taxon>Clostridia</taxon>
        <taxon>Eubacteriales</taxon>
        <taxon>Clostridiaceae</taxon>
        <taxon>Clostridium</taxon>
    </lineage>
</organism>
<dbReference type="InterPro" id="IPR006426">
    <property type="entry name" value="Asn_synth_AEB"/>
</dbReference>
<dbReference type="GO" id="GO:0005829">
    <property type="term" value="C:cytosol"/>
    <property type="evidence" value="ECO:0007669"/>
    <property type="project" value="TreeGrafter"/>
</dbReference>
<evidence type="ECO:0000256" key="9">
    <source>
        <dbReference type="PIRSR" id="PIRSR001589-1"/>
    </source>
</evidence>
<evidence type="ECO:0000256" key="6">
    <source>
        <dbReference type="ARBA" id="ARBA00022888"/>
    </source>
</evidence>
<dbReference type="InterPro" id="IPR029055">
    <property type="entry name" value="Ntn_hydrolases_N"/>
</dbReference>
<name>A0A1S8T982_9CLOT</name>
<dbReference type="GO" id="GO:0004066">
    <property type="term" value="F:asparagine synthase (glutamine-hydrolyzing) activity"/>
    <property type="evidence" value="ECO:0007669"/>
    <property type="project" value="UniProtKB-EC"/>
</dbReference>
<dbReference type="CDD" id="cd00712">
    <property type="entry name" value="AsnB"/>
    <property type="match status" value="1"/>
</dbReference>